<evidence type="ECO:0000313" key="4">
    <source>
        <dbReference type="Proteomes" id="UP000204221"/>
    </source>
</evidence>
<feature type="transmembrane region" description="Helical" evidence="2">
    <location>
        <begin position="315"/>
        <end position="335"/>
    </location>
</feature>
<feature type="region of interest" description="Disordered" evidence="1">
    <location>
        <begin position="207"/>
        <end position="229"/>
    </location>
</feature>
<evidence type="ECO:0000256" key="2">
    <source>
        <dbReference type="SAM" id="Phobius"/>
    </source>
</evidence>
<feature type="transmembrane region" description="Helical" evidence="2">
    <location>
        <begin position="355"/>
        <end position="376"/>
    </location>
</feature>
<sequence length="938" mass="98214">MAIPGPDTRVVELRVHGILGTTPERLTDSVAAVEVAGDGLGRVVRPADRLRRPAPGPVLQTTARPVPRIVEGYLWGRMTSGGLAKAAWAMLFPFAMANVAHWMLPPARRDSRFGHLLGHALRALLRVASLLLTALLVAQVTVVSLDLVAAQCLQPGGPCLAGVAPDWLRGEWARLAVGLVPPALLILLLHQVAKVDWEVNKAEAGASTNPASKLSGMRQDVPPPPAQSAVLPGDAVEADPDTPALRALHTTGALATAAVMATGGPAGPLTATAAQVWVSAVVLFLVSLVGVLLLDDPAHPPAAASRGLRLLLGAVPRKLIVTSGVAVLAASVVVMRPLPSPSSTPARFSGDTIGLLVLGFACCALLFAVLLAPAAWSARREWANRPRSLRPWAGGWMAAPVLAMSGLLGAGFGAGIALTVVTLLGTEHVTPPPAYETVTVLWGATAVLSLLALAVIVPVILTRRWLAEHQDRLAPAEATLLHAGRPDDRRTAARAWWWANLEREHLHHALLAFALLLTLGAGVASIQYVTDADVPEWLEPLATVGVLALAVFALALVRTVYLAKSRPNTARLLGVLADLTCFWPREAHPTVPPCYALKVVPELVHRATEHLRDPAARVVLVGHSQGSLLAAVAAGRLLRTLPDSDRARLGLVTVGSQLQWAYPRAFPAVVPHESLTELSGSLSGRWRALCRGTDALGGGVTTWNRQVYEGTLIGVGFRADGTEGPLPSATRSPSGALVLGGDHWLPDPARGPFTGKRWGPGVLGHNDFNSDPEWDRAVAIAAGLELPPRGQAGEYSHLLAGVRGHVTEPDDLDDALDGADDGEPEVPTIVVTRVDAVRPATAEQSMTALPSGDGVSPATTEPGRESDGPRTGSPGGPTQTGPAQGGPTQAKGRAGRKKSRRDNVVVVDENGDPVAPDAPRGKSTPWERGGDLPGRRKS</sequence>
<keyword evidence="4" id="KW-1185">Reference proteome</keyword>
<keyword evidence="2" id="KW-1133">Transmembrane helix</keyword>
<dbReference type="SUPFAM" id="SSF53474">
    <property type="entry name" value="alpha/beta-Hydrolases"/>
    <property type="match status" value="1"/>
</dbReference>
<protein>
    <submittedName>
        <fullName evidence="3">Uncharacterized protein</fullName>
    </submittedName>
</protein>
<evidence type="ECO:0000313" key="3">
    <source>
        <dbReference type="EMBL" id="ASO22501.1"/>
    </source>
</evidence>
<organism evidence="3 4">
    <name type="scientific">Actinoalloteichus hoggarensis</name>
    <dbReference type="NCBI Taxonomy" id="1470176"/>
    <lineage>
        <taxon>Bacteria</taxon>
        <taxon>Bacillati</taxon>
        <taxon>Actinomycetota</taxon>
        <taxon>Actinomycetes</taxon>
        <taxon>Pseudonocardiales</taxon>
        <taxon>Pseudonocardiaceae</taxon>
        <taxon>Actinoalloteichus</taxon>
    </lineage>
</organism>
<feature type="compositionally biased region" description="Low complexity" evidence="1">
    <location>
        <begin position="869"/>
        <end position="892"/>
    </location>
</feature>
<feature type="transmembrane region" description="Helical" evidence="2">
    <location>
        <begin position="397"/>
        <end position="420"/>
    </location>
</feature>
<accession>A0A221W9V4</accession>
<feature type="compositionally biased region" description="Basic and acidic residues" evidence="1">
    <location>
        <begin position="928"/>
        <end position="938"/>
    </location>
</feature>
<dbReference type="KEGG" id="ahg:AHOG_24480"/>
<proteinExistence type="predicted"/>
<reference evidence="3 4" key="1">
    <citation type="submission" date="2017-07" db="EMBL/GenBank/DDBJ databases">
        <title>Complete genome sequence of Actinoalloteichus hoggarensis DSM 45943, type strain of Actinoalloteichus hoggarensis.</title>
        <authorList>
            <person name="Ruckert C."/>
            <person name="Nouioui I."/>
            <person name="Willmese J."/>
            <person name="van Wezel G."/>
            <person name="Klenk H.-P."/>
            <person name="Kalinowski J."/>
            <person name="Zotchev S.B."/>
        </authorList>
    </citation>
    <scope>NUCLEOTIDE SEQUENCE [LARGE SCALE GENOMIC DNA]</scope>
    <source>
        <strain evidence="3 4">DSM 45943</strain>
    </source>
</reference>
<feature type="transmembrane region" description="Helical" evidence="2">
    <location>
        <begin position="274"/>
        <end position="294"/>
    </location>
</feature>
<feature type="transmembrane region" description="Helical" evidence="2">
    <location>
        <begin position="541"/>
        <end position="561"/>
    </location>
</feature>
<dbReference type="Proteomes" id="UP000204221">
    <property type="component" value="Chromosome"/>
</dbReference>
<keyword evidence="2" id="KW-0812">Transmembrane</keyword>
<gene>
    <name evidence="3" type="ORF">AHOG_24480</name>
</gene>
<feature type="region of interest" description="Disordered" evidence="1">
    <location>
        <begin position="842"/>
        <end position="938"/>
    </location>
</feature>
<feature type="transmembrane region" description="Helical" evidence="2">
    <location>
        <begin position="440"/>
        <end position="462"/>
    </location>
</feature>
<name>A0A221W9V4_9PSEU</name>
<keyword evidence="2" id="KW-0472">Membrane</keyword>
<dbReference type="RefSeq" id="WP_184451081.1">
    <property type="nucleotide sequence ID" value="NZ_CP022521.1"/>
</dbReference>
<dbReference type="EMBL" id="CP022521">
    <property type="protein sequence ID" value="ASO22501.1"/>
    <property type="molecule type" value="Genomic_DNA"/>
</dbReference>
<feature type="transmembrane region" description="Helical" evidence="2">
    <location>
        <begin position="509"/>
        <end position="529"/>
    </location>
</feature>
<evidence type="ECO:0000256" key="1">
    <source>
        <dbReference type="SAM" id="MobiDB-lite"/>
    </source>
</evidence>
<dbReference type="AlphaFoldDB" id="A0A221W9V4"/>
<dbReference type="InterPro" id="IPR029058">
    <property type="entry name" value="AB_hydrolase_fold"/>
</dbReference>